<dbReference type="Proteomes" id="UP000289703">
    <property type="component" value="Unassembled WGS sequence"/>
</dbReference>
<comment type="subunit">
    <text evidence="5">The complex is composed of two ATP-binding proteins (ModC), two transmembrane proteins (ModB) and a solute-binding protein (ModA).</text>
</comment>
<dbReference type="InterPro" id="IPR050682">
    <property type="entry name" value="ModA/WtpA"/>
</dbReference>
<evidence type="ECO:0000256" key="6">
    <source>
        <dbReference type="PIRSR" id="PIRSR004846-1"/>
    </source>
</evidence>
<dbReference type="PANTHER" id="PTHR30632:SF0">
    <property type="entry name" value="SULFATE-BINDING PROTEIN"/>
    <property type="match status" value="1"/>
</dbReference>
<proteinExistence type="inferred from homology"/>
<dbReference type="PIRSF" id="PIRSF004846">
    <property type="entry name" value="ModA"/>
    <property type="match status" value="1"/>
</dbReference>
<dbReference type="Gene3D" id="3.40.190.10">
    <property type="entry name" value="Periplasmic binding protein-like II"/>
    <property type="match status" value="2"/>
</dbReference>
<dbReference type="FunFam" id="3.40.190.10:FF:000035">
    <property type="entry name" value="Molybdate ABC transporter substrate-binding protein"/>
    <property type="match status" value="1"/>
</dbReference>
<dbReference type="AlphaFoldDB" id="A0A4Q1JL98"/>
<dbReference type="PANTHER" id="PTHR30632">
    <property type="entry name" value="MOLYBDATE-BINDING PERIPLASMIC PROTEIN"/>
    <property type="match status" value="1"/>
</dbReference>
<evidence type="ECO:0000256" key="5">
    <source>
        <dbReference type="ARBA" id="ARBA00062515"/>
    </source>
</evidence>
<evidence type="ECO:0000313" key="7">
    <source>
        <dbReference type="EMBL" id="RXQ94493.1"/>
    </source>
</evidence>
<dbReference type="NCBIfam" id="TIGR01256">
    <property type="entry name" value="modA"/>
    <property type="match status" value="1"/>
</dbReference>
<feature type="binding site" evidence="6">
    <location>
        <position position="75"/>
    </location>
    <ligand>
        <name>molybdate</name>
        <dbReference type="ChEBI" id="CHEBI:36264"/>
    </ligand>
</feature>
<dbReference type="Pfam" id="PF13531">
    <property type="entry name" value="SBP_bac_11"/>
    <property type="match status" value="1"/>
</dbReference>
<reference evidence="7 8" key="1">
    <citation type="submission" date="2019-01" db="EMBL/GenBank/DDBJ databases">
        <title>Ancylomarina salipaludis sp. nov., isolated from a salt marsh.</title>
        <authorList>
            <person name="Yoon J.-H."/>
        </authorList>
    </citation>
    <scope>NUCLEOTIDE SEQUENCE [LARGE SCALE GENOMIC DNA]</scope>
    <source>
        <strain evidence="7 8">SHSM-M15</strain>
    </source>
</reference>
<dbReference type="InterPro" id="IPR005950">
    <property type="entry name" value="ModA"/>
</dbReference>
<dbReference type="EMBL" id="SAXA01000007">
    <property type="protein sequence ID" value="RXQ94493.1"/>
    <property type="molecule type" value="Genomic_DNA"/>
</dbReference>
<feature type="binding site" evidence="6">
    <location>
        <position position="160"/>
    </location>
    <ligand>
        <name>molybdate</name>
        <dbReference type="ChEBI" id="CHEBI:36264"/>
    </ligand>
</feature>
<comment type="similarity">
    <text evidence="1">Belongs to the bacterial solute-binding protein ModA family.</text>
</comment>
<dbReference type="OrthoDB" id="9785015at2"/>
<dbReference type="GO" id="GO:0030973">
    <property type="term" value="F:molybdate ion binding"/>
    <property type="evidence" value="ECO:0007669"/>
    <property type="project" value="UniProtKB-ARBA"/>
</dbReference>
<name>A0A4Q1JL98_9BACT</name>
<evidence type="ECO:0000313" key="8">
    <source>
        <dbReference type="Proteomes" id="UP000289703"/>
    </source>
</evidence>
<evidence type="ECO:0000256" key="4">
    <source>
        <dbReference type="ARBA" id="ARBA00022729"/>
    </source>
</evidence>
<evidence type="ECO:0000256" key="2">
    <source>
        <dbReference type="ARBA" id="ARBA00022505"/>
    </source>
</evidence>
<dbReference type="RefSeq" id="WP_129254421.1">
    <property type="nucleotide sequence ID" value="NZ_SAXA01000007.1"/>
</dbReference>
<feature type="binding site" evidence="6">
    <location>
        <position position="48"/>
    </location>
    <ligand>
        <name>molybdate</name>
        <dbReference type="ChEBI" id="CHEBI:36264"/>
    </ligand>
</feature>
<accession>A0A4Q1JL98</accession>
<keyword evidence="3 6" id="KW-0479">Metal-binding</keyword>
<comment type="caution">
    <text evidence="7">The sequence shown here is derived from an EMBL/GenBank/DDBJ whole genome shotgun (WGS) entry which is preliminary data.</text>
</comment>
<gene>
    <name evidence="7" type="primary">modA</name>
    <name evidence="7" type="ORF">EO244_09430</name>
</gene>
<dbReference type="GO" id="GO:0046872">
    <property type="term" value="F:metal ion binding"/>
    <property type="evidence" value="ECO:0007669"/>
    <property type="project" value="UniProtKB-KW"/>
</dbReference>
<keyword evidence="8" id="KW-1185">Reference proteome</keyword>
<evidence type="ECO:0000256" key="3">
    <source>
        <dbReference type="ARBA" id="ARBA00022723"/>
    </source>
</evidence>
<keyword evidence="4" id="KW-0732">Signal</keyword>
<feature type="binding site" evidence="6">
    <location>
        <position position="205"/>
    </location>
    <ligand>
        <name>molybdate</name>
        <dbReference type="ChEBI" id="CHEBI:36264"/>
    </ligand>
</feature>
<dbReference type="GO" id="GO:1901359">
    <property type="term" value="F:tungstate binding"/>
    <property type="evidence" value="ECO:0007669"/>
    <property type="project" value="UniProtKB-ARBA"/>
</dbReference>
<evidence type="ECO:0000256" key="1">
    <source>
        <dbReference type="ARBA" id="ARBA00009175"/>
    </source>
</evidence>
<keyword evidence="2 6" id="KW-0500">Molybdenum</keyword>
<sequence length="268" mass="30765">MYYFISYIRAMNATRTYALFFCLITGLLSTSCNSKKKADRLNIFAAASLQDVLNKTAEVYQKETGVKLSLNFASSGVLARQIEQGADVDFFFSANENWINYLLEKKLFDSESKLNLAKNKMVIIVPNESKMPQPESFTPDQIPLLSCDRLAIGDPTHVPAGKYAREILSHYKLWETLESKILPCKNARETLLMVEMGEVDMGIVYLSDAKKSKKVRCLYEFPENCSSPILYYSAHREKTNSKIQKFQNFLKQPESRKIWKDYAFIIHD</sequence>
<dbReference type="GO" id="GO:0015689">
    <property type="term" value="P:molybdate ion transport"/>
    <property type="evidence" value="ECO:0007669"/>
    <property type="project" value="InterPro"/>
</dbReference>
<protein>
    <submittedName>
        <fullName evidence="7">Molybdate ABC transporter substrate-binding protein</fullName>
    </submittedName>
</protein>
<organism evidence="7 8">
    <name type="scientific">Ancylomarina salipaludis</name>
    <dbReference type="NCBI Taxonomy" id="2501299"/>
    <lineage>
        <taxon>Bacteria</taxon>
        <taxon>Pseudomonadati</taxon>
        <taxon>Bacteroidota</taxon>
        <taxon>Bacteroidia</taxon>
        <taxon>Marinilabiliales</taxon>
        <taxon>Marinifilaceae</taxon>
        <taxon>Ancylomarina</taxon>
    </lineage>
</organism>
<dbReference type="SUPFAM" id="SSF53850">
    <property type="entry name" value="Periplasmic binding protein-like II"/>
    <property type="match status" value="1"/>
</dbReference>